<dbReference type="Proteomes" id="UP000003167">
    <property type="component" value="Unassembled WGS sequence"/>
</dbReference>
<gene>
    <name evidence="1" type="ORF">HMPREF9944_00667</name>
</gene>
<protein>
    <submittedName>
        <fullName evidence="1">Uncharacterized protein</fullName>
    </submittedName>
</protein>
<reference evidence="1 2" key="1">
    <citation type="submission" date="2011-12" db="EMBL/GenBank/DDBJ databases">
        <title>The Genome Sequence of Prevotella maculosa OT 289.</title>
        <authorList>
            <consortium name="The Broad Institute Genome Sequencing Platform"/>
            <person name="Earl A."/>
            <person name="Ward D."/>
            <person name="Feldgarden M."/>
            <person name="Gevers D."/>
            <person name="Izard J."/>
            <person name="Blanton J.M."/>
            <person name="Mathney J."/>
            <person name="Tanner A.C."/>
            <person name="Dewhirst F.E."/>
            <person name="Young S.K."/>
            <person name="Zeng Q."/>
            <person name="Gargeya S."/>
            <person name="Fitzgerald M."/>
            <person name="Haas B."/>
            <person name="Abouelleil A."/>
            <person name="Alvarado L."/>
            <person name="Arachchi H.M."/>
            <person name="Berlin A."/>
            <person name="Chapman S.B."/>
            <person name="Gearin G."/>
            <person name="Goldberg J."/>
            <person name="Griggs A."/>
            <person name="Gujja S."/>
            <person name="Hansen M."/>
            <person name="Heiman D."/>
            <person name="Howarth C."/>
            <person name="Larimer J."/>
            <person name="Lui A."/>
            <person name="MacDonald P.J.P."/>
            <person name="McCowen C."/>
            <person name="Montmayeur A."/>
            <person name="Murphy C."/>
            <person name="Neiman D."/>
            <person name="Pearson M."/>
            <person name="Priest M."/>
            <person name="Roberts A."/>
            <person name="Saif S."/>
            <person name="Shea T."/>
            <person name="Sisk P."/>
            <person name="Stolte C."/>
            <person name="Sykes S."/>
            <person name="Wortman J."/>
            <person name="Nusbaum C."/>
            <person name="Birren B."/>
        </authorList>
    </citation>
    <scope>NUCLEOTIDE SEQUENCE [LARGE SCALE GENOMIC DNA]</scope>
    <source>
        <strain evidence="1 2">OT 289</strain>
    </source>
</reference>
<proteinExistence type="predicted"/>
<dbReference type="EMBL" id="AGEK01000016">
    <property type="protein sequence ID" value="EHO73074.1"/>
    <property type="molecule type" value="Genomic_DNA"/>
</dbReference>
<accession>H1HKH3</accession>
<evidence type="ECO:0000313" key="2">
    <source>
        <dbReference type="Proteomes" id="UP000003167"/>
    </source>
</evidence>
<keyword evidence="2" id="KW-1185">Reference proteome</keyword>
<dbReference type="AlphaFoldDB" id="H1HKH3"/>
<name>H1HKH3_9BACT</name>
<organism evidence="1 2">
    <name type="scientific">Segatella maculosa OT 289</name>
    <dbReference type="NCBI Taxonomy" id="999422"/>
    <lineage>
        <taxon>Bacteria</taxon>
        <taxon>Pseudomonadati</taxon>
        <taxon>Bacteroidota</taxon>
        <taxon>Bacteroidia</taxon>
        <taxon>Bacteroidales</taxon>
        <taxon>Prevotellaceae</taxon>
        <taxon>Segatella</taxon>
    </lineage>
</organism>
<dbReference type="HOGENOM" id="CLU_1509306_0_0_10"/>
<evidence type="ECO:0000313" key="1">
    <source>
        <dbReference type="EMBL" id="EHO73074.1"/>
    </source>
</evidence>
<sequence length="169" mass="19229">MFYSLAMIGLFFVSSCGSIQQSEGIGKADSIHVEYCGMGGTTRYVIDHSDTLTILHGVFFHDTLGNDCPHLFEPVRKVAPNDIPVIQRLARQLFVECSKPDTLWTKPYKYGSTDWPILSVHVFKKGKEKVYYYETGEEKDGIVYSTSVQIKYSPAFLEFTHRLNKSFQP</sequence>
<comment type="caution">
    <text evidence="1">The sequence shown here is derived from an EMBL/GenBank/DDBJ whole genome shotgun (WGS) entry which is preliminary data.</text>
</comment>
<dbReference type="PATRIC" id="fig|999422.3.peg.680"/>